<reference evidence="1 2" key="1">
    <citation type="submission" date="2016-02" db="EMBL/GenBank/DDBJ databases">
        <authorList>
            <consortium name="Pathogen Informatics"/>
        </authorList>
    </citation>
    <scope>NUCLEOTIDE SEQUENCE [LARGE SCALE GENOMIC DNA]</scope>
    <source>
        <strain evidence="1 2">RC20</strain>
    </source>
</reference>
<dbReference type="Pfam" id="PF11756">
    <property type="entry name" value="YgbA_NO"/>
    <property type="match status" value="1"/>
</dbReference>
<accession>A0A128EE67</accession>
<dbReference type="InterPro" id="IPR020483">
    <property type="entry name" value="Uncharacterised_YgbA"/>
</dbReference>
<dbReference type="NCBIfam" id="NF007718">
    <property type="entry name" value="PRK10410.2-2"/>
    <property type="match status" value="1"/>
</dbReference>
<dbReference type="Proteomes" id="UP000069632">
    <property type="component" value="Unassembled WGS sequence"/>
</dbReference>
<sequence>MTDEKFIEQNQTVVKFIQLYCDDKHKNKDKKDGILKLFYNGKNLTSMPYSLCDECESLLLYANQRLQNCPHEIKPKCRNCPNPCYEKAQWKQMAKIMRTSGMKLGLIKIKRFFGAQI</sequence>
<keyword evidence="2" id="KW-1185">Reference proteome</keyword>
<gene>
    <name evidence="1" type="ORF">ERS672216_00793</name>
</gene>
<protein>
    <submittedName>
        <fullName evidence="1">Nitrous oxide-stimulated promoter</fullName>
    </submittedName>
</protein>
<dbReference type="OrthoDB" id="5344095at2"/>
<dbReference type="EMBL" id="FIZP01000002">
    <property type="protein sequence ID" value="CZE47235.1"/>
    <property type="molecule type" value="Genomic_DNA"/>
</dbReference>
<organism evidence="1 2">
    <name type="scientific">Campylobacter geochelonis</name>
    <dbReference type="NCBI Taxonomy" id="1780362"/>
    <lineage>
        <taxon>Bacteria</taxon>
        <taxon>Pseudomonadati</taxon>
        <taxon>Campylobacterota</taxon>
        <taxon>Epsilonproteobacteria</taxon>
        <taxon>Campylobacterales</taxon>
        <taxon>Campylobacteraceae</taxon>
        <taxon>Campylobacter</taxon>
    </lineage>
</organism>
<evidence type="ECO:0000313" key="2">
    <source>
        <dbReference type="Proteomes" id="UP000069632"/>
    </source>
</evidence>
<evidence type="ECO:0000313" key="1">
    <source>
        <dbReference type="EMBL" id="CZE47235.1"/>
    </source>
</evidence>
<dbReference type="RefSeq" id="WP_075540119.1">
    <property type="nucleotide sequence ID" value="NZ_CP053844.1"/>
</dbReference>
<name>A0A128EE67_9BACT</name>
<proteinExistence type="predicted"/>
<dbReference type="AlphaFoldDB" id="A0A128EE67"/>